<proteinExistence type="predicted"/>
<organism evidence="1 2">
    <name type="scientific">Malus domestica</name>
    <name type="common">Apple</name>
    <name type="synonym">Pyrus malus</name>
    <dbReference type="NCBI Taxonomy" id="3750"/>
    <lineage>
        <taxon>Eukaryota</taxon>
        <taxon>Viridiplantae</taxon>
        <taxon>Streptophyta</taxon>
        <taxon>Embryophyta</taxon>
        <taxon>Tracheophyta</taxon>
        <taxon>Spermatophyta</taxon>
        <taxon>Magnoliopsida</taxon>
        <taxon>eudicotyledons</taxon>
        <taxon>Gunneridae</taxon>
        <taxon>Pentapetalae</taxon>
        <taxon>rosids</taxon>
        <taxon>fabids</taxon>
        <taxon>Rosales</taxon>
        <taxon>Rosaceae</taxon>
        <taxon>Amygdaloideae</taxon>
        <taxon>Maleae</taxon>
        <taxon>Malus</taxon>
    </lineage>
</organism>
<dbReference type="EMBL" id="RDQH01000343">
    <property type="protein sequence ID" value="RXH67423.1"/>
    <property type="molecule type" value="Genomic_DNA"/>
</dbReference>
<gene>
    <name evidence="1" type="ORF">DVH24_027570</name>
</gene>
<evidence type="ECO:0000313" key="1">
    <source>
        <dbReference type="EMBL" id="RXH67423.1"/>
    </source>
</evidence>
<accession>A0A498HEE5</accession>
<name>A0A498HEE5_MALDO</name>
<dbReference type="AlphaFoldDB" id="A0A498HEE5"/>
<reference evidence="1 2" key="1">
    <citation type="submission" date="2018-10" db="EMBL/GenBank/DDBJ databases">
        <title>A high-quality apple genome assembly.</title>
        <authorList>
            <person name="Hu J."/>
        </authorList>
    </citation>
    <scope>NUCLEOTIDE SEQUENCE [LARGE SCALE GENOMIC DNA]</scope>
    <source>
        <strain evidence="2">cv. HFTH1</strain>
        <tissue evidence="1">Young leaf</tissue>
    </source>
</reference>
<keyword evidence="2" id="KW-1185">Reference proteome</keyword>
<protein>
    <submittedName>
        <fullName evidence="1">Uncharacterized protein</fullName>
    </submittedName>
</protein>
<dbReference type="Proteomes" id="UP000290289">
    <property type="component" value="Chromosome 17"/>
</dbReference>
<evidence type="ECO:0000313" key="2">
    <source>
        <dbReference type="Proteomes" id="UP000290289"/>
    </source>
</evidence>
<comment type="caution">
    <text evidence="1">The sequence shown here is derived from an EMBL/GenBank/DDBJ whole genome shotgun (WGS) entry which is preliminary data.</text>
</comment>
<sequence length="81" mass="8923">MRFVWCTCDFNINFINTRGAILRATLVYNPDPTSPRGVDHVSRICIFSSLPSTRSFGSSLASGSIGTLKLSEFVREQSHVG</sequence>